<proteinExistence type="inferred from homology"/>
<dbReference type="GO" id="GO:0003723">
    <property type="term" value="F:RNA binding"/>
    <property type="evidence" value="ECO:0007669"/>
    <property type="project" value="UniProtKB-UniRule"/>
</dbReference>
<dbReference type="RefSeq" id="WP_015927988.1">
    <property type="nucleotide sequence ID" value="NC_011894.1"/>
</dbReference>
<evidence type="ECO:0000313" key="8">
    <source>
        <dbReference type="Proteomes" id="UP000008207"/>
    </source>
</evidence>
<dbReference type="Pfam" id="PF01189">
    <property type="entry name" value="Methyltr_RsmB-F"/>
    <property type="match status" value="1"/>
</dbReference>
<gene>
    <name evidence="7" type="ordered locus">Mnod_1291</name>
</gene>
<comment type="caution">
    <text evidence="5">Lacks conserved residue(s) required for the propagation of feature annotation.</text>
</comment>
<evidence type="ECO:0000256" key="3">
    <source>
        <dbReference type="ARBA" id="ARBA00022691"/>
    </source>
</evidence>
<reference evidence="7 8" key="1">
    <citation type="submission" date="2009-01" db="EMBL/GenBank/DDBJ databases">
        <title>Complete sequence of chromosome of Methylobacterium nodulans ORS 2060.</title>
        <authorList>
            <consortium name="US DOE Joint Genome Institute"/>
            <person name="Lucas S."/>
            <person name="Copeland A."/>
            <person name="Lapidus A."/>
            <person name="Glavina del Rio T."/>
            <person name="Dalin E."/>
            <person name="Tice H."/>
            <person name="Bruce D."/>
            <person name="Goodwin L."/>
            <person name="Pitluck S."/>
            <person name="Sims D."/>
            <person name="Brettin T."/>
            <person name="Detter J.C."/>
            <person name="Han C."/>
            <person name="Larimer F."/>
            <person name="Land M."/>
            <person name="Hauser L."/>
            <person name="Kyrpides N."/>
            <person name="Ivanova N."/>
            <person name="Marx C.J."/>
            <person name="Richardson P."/>
        </authorList>
    </citation>
    <scope>NUCLEOTIDE SEQUENCE [LARGE SCALE GENOMIC DNA]</scope>
    <source>
        <strain evidence="8">LMG 21967 / CNCM I-2342 / ORS 2060</strain>
    </source>
</reference>
<evidence type="ECO:0000256" key="2">
    <source>
        <dbReference type="ARBA" id="ARBA00022679"/>
    </source>
</evidence>
<dbReference type="AlphaFoldDB" id="B8IKT5"/>
<dbReference type="InterPro" id="IPR029063">
    <property type="entry name" value="SAM-dependent_MTases_sf"/>
</dbReference>
<dbReference type="CDD" id="cd02440">
    <property type="entry name" value="AdoMet_MTases"/>
    <property type="match status" value="1"/>
</dbReference>
<dbReference type="GO" id="GO:0001510">
    <property type="term" value="P:RNA methylation"/>
    <property type="evidence" value="ECO:0007669"/>
    <property type="project" value="InterPro"/>
</dbReference>
<evidence type="ECO:0000313" key="7">
    <source>
        <dbReference type="EMBL" id="ACL56292.1"/>
    </source>
</evidence>
<dbReference type="OrthoDB" id="9810297at2"/>
<feature type="binding site" evidence="5">
    <location>
        <position position="262"/>
    </location>
    <ligand>
        <name>S-adenosyl-L-methionine</name>
        <dbReference type="ChEBI" id="CHEBI:59789"/>
    </ligand>
</feature>
<dbReference type="GO" id="GO:0008173">
    <property type="term" value="F:RNA methyltransferase activity"/>
    <property type="evidence" value="ECO:0007669"/>
    <property type="project" value="InterPro"/>
</dbReference>
<dbReference type="InterPro" id="IPR001678">
    <property type="entry name" value="MeTrfase_RsmB-F_NOP2_dom"/>
</dbReference>
<dbReference type="PROSITE" id="PS51686">
    <property type="entry name" value="SAM_MT_RSMB_NOP"/>
    <property type="match status" value="1"/>
</dbReference>
<dbReference type="PANTHER" id="PTHR22807">
    <property type="entry name" value="NOP2 YEAST -RELATED NOL1/NOP2/FMU SUN DOMAIN-CONTAINING"/>
    <property type="match status" value="1"/>
</dbReference>
<sequence length="427" mass="45486">MTPSARLAAAIEVLADIAARRRPVADALKDWGLAHRFAGSGDRAAIASLVYDALRRRASAAWIMGEDTPRAVLIGTLRLQRGLAGQTIAGLFTGERFAPAPLTQAERTRLDTATLADAPPHIAGDVPEWVLPSLVRILGDDLLPELKALARRAPLDIRVNTLKADRERVREGLAHLDPAPTPHAPHGLRVPVPDDGRGPALHVEPEFLEGLFEIQDEGSQLAALLSGARPGEMVIDLCAGGGGKTLALAAMMENRGRLVATDGDPRRLAPIHERLRRAGAAAEVRTPRGSRAAPEVLADLQGQADLVLVDAPCTGSGTWRRNPDAKWRLRPGSLATRRSDQAAVLDRAARLLKPGGRLVYVTCSLLPEENDEAVGGILTRQPGLTIRPPTLAPTLEAALRRTAHGVQLTPARTGTDGFYVSTVTLGQ</sequence>
<evidence type="ECO:0000256" key="1">
    <source>
        <dbReference type="ARBA" id="ARBA00022603"/>
    </source>
</evidence>
<feature type="domain" description="SAM-dependent MTase RsmB/NOP-type" evidence="6">
    <location>
        <begin position="145"/>
        <end position="426"/>
    </location>
</feature>
<keyword evidence="4 5" id="KW-0694">RNA-binding</keyword>
<protein>
    <submittedName>
        <fullName evidence="7">Fmu (Sun) domain protein</fullName>
    </submittedName>
</protein>
<evidence type="ECO:0000259" key="6">
    <source>
        <dbReference type="PROSITE" id="PS51686"/>
    </source>
</evidence>
<name>B8IKT5_METNO</name>
<keyword evidence="1 5" id="KW-0489">Methyltransferase</keyword>
<dbReference type="Proteomes" id="UP000008207">
    <property type="component" value="Chromosome"/>
</dbReference>
<dbReference type="InterPro" id="IPR023267">
    <property type="entry name" value="RCMT"/>
</dbReference>
<dbReference type="eggNOG" id="COG0144">
    <property type="taxonomic scope" value="Bacteria"/>
</dbReference>
<accession>B8IKT5</accession>
<keyword evidence="8" id="KW-1185">Reference proteome</keyword>
<comment type="similarity">
    <text evidence="5">Belongs to the class I-like SAM-binding methyltransferase superfamily. RsmB/NOP family.</text>
</comment>
<dbReference type="Gene3D" id="3.40.50.150">
    <property type="entry name" value="Vaccinia Virus protein VP39"/>
    <property type="match status" value="1"/>
</dbReference>
<dbReference type="PRINTS" id="PR02008">
    <property type="entry name" value="RCMTFAMILY"/>
</dbReference>
<keyword evidence="3 5" id="KW-0949">S-adenosyl-L-methionine</keyword>
<dbReference type="InterPro" id="IPR049560">
    <property type="entry name" value="MeTrfase_RsmB-F_NOP2_cat"/>
</dbReference>
<dbReference type="HOGENOM" id="CLU_005316_0_2_5"/>
<dbReference type="EMBL" id="CP001349">
    <property type="protein sequence ID" value="ACL56292.1"/>
    <property type="molecule type" value="Genomic_DNA"/>
</dbReference>
<organism evidence="7 8">
    <name type="scientific">Methylobacterium nodulans (strain LMG 21967 / CNCM I-2342 / ORS 2060)</name>
    <dbReference type="NCBI Taxonomy" id="460265"/>
    <lineage>
        <taxon>Bacteria</taxon>
        <taxon>Pseudomonadati</taxon>
        <taxon>Pseudomonadota</taxon>
        <taxon>Alphaproteobacteria</taxon>
        <taxon>Hyphomicrobiales</taxon>
        <taxon>Methylobacteriaceae</taxon>
        <taxon>Methylobacterium</taxon>
    </lineage>
</organism>
<evidence type="ECO:0000256" key="4">
    <source>
        <dbReference type="ARBA" id="ARBA00022884"/>
    </source>
</evidence>
<feature type="active site" description="Nucleophile" evidence="5">
    <location>
        <position position="363"/>
    </location>
</feature>
<dbReference type="PANTHER" id="PTHR22807:SF53">
    <property type="entry name" value="RIBOSOMAL RNA SMALL SUBUNIT METHYLTRANSFERASE B-RELATED"/>
    <property type="match status" value="1"/>
</dbReference>
<dbReference type="Pfam" id="PF22458">
    <property type="entry name" value="RsmF-B_ferredox"/>
    <property type="match status" value="1"/>
</dbReference>
<dbReference type="SUPFAM" id="SSF53335">
    <property type="entry name" value="S-adenosyl-L-methionine-dependent methyltransferases"/>
    <property type="match status" value="1"/>
</dbReference>
<dbReference type="InterPro" id="IPR054728">
    <property type="entry name" value="RsmB-like_ferredoxin"/>
</dbReference>
<evidence type="ECO:0000256" key="5">
    <source>
        <dbReference type="PROSITE-ProRule" id="PRU01023"/>
    </source>
</evidence>
<dbReference type="STRING" id="460265.Mnod_1291"/>
<keyword evidence="2 5" id="KW-0808">Transferase</keyword>
<feature type="binding site" evidence="5">
    <location>
        <position position="310"/>
    </location>
    <ligand>
        <name>S-adenosyl-L-methionine</name>
        <dbReference type="ChEBI" id="CHEBI:59789"/>
    </ligand>
</feature>
<dbReference type="KEGG" id="mno:Mnod_1291"/>